<dbReference type="SMART" id="SM00577">
    <property type="entry name" value="CPDc"/>
    <property type="match status" value="1"/>
</dbReference>
<dbReference type="EMBL" id="FWXD01000007">
    <property type="protein sequence ID" value="SMC22785.1"/>
    <property type="molecule type" value="Genomic_DNA"/>
</dbReference>
<dbReference type="AlphaFoldDB" id="A0A1W1XFH8"/>
<dbReference type="PROSITE" id="PS50969">
    <property type="entry name" value="FCP1"/>
    <property type="match status" value="1"/>
</dbReference>
<keyword evidence="3" id="KW-1185">Reference proteome</keyword>
<dbReference type="RefSeq" id="WP_084090137.1">
    <property type="nucleotide sequence ID" value="NZ_FWXD01000007.1"/>
</dbReference>
<accession>A0A1W1XFH8</accession>
<protein>
    <submittedName>
        <fullName evidence="2">Carboxy-terminal domain RNA polymerase II polypeptide A small phosphatase</fullName>
    </submittedName>
</protein>
<feature type="domain" description="FCP1 homology" evidence="1">
    <location>
        <begin position="3"/>
        <end position="164"/>
    </location>
</feature>
<dbReference type="InterPro" id="IPR004274">
    <property type="entry name" value="FCP1_dom"/>
</dbReference>
<evidence type="ECO:0000259" key="1">
    <source>
        <dbReference type="PROSITE" id="PS50969"/>
    </source>
</evidence>
<evidence type="ECO:0000313" key="3">
    <source>
        <dbReference type="Proteomes" id="UP000192761"/>
    </source>
</evidence>
<dbReference type="Gene3D" id="3.40.50.1000">
    <property type="entry name" value="HAD superfamily/HAD-like"/>
    <property type="match status" value="1"/>
</dbReference>
<evidence type="ECO:0000313" key="2">
    <source>
        <dbReference type="EMBL" id="SMC22785.1"/>
    </source>
</evidence>
<dbReference type="Pfam" id="PF03031">
    <property type="entry name" value="NIF"/>
    <property type="match status" value="1"/>
</dbReference>
<dbReference type="PANTHER" id="PTHR12210">
    <property type="entry name" value="DULLARD PROTEIN PHOSPHATASE"/>
    <property type="match status" value="1"/>
</dbReference>
<proteinExistence type="predicted"/>
<reference evidence="2 3" key="1">
    <citation type="submission" date="2017-04" db="EMBL/GenBank/DDBJ databases">
        <authorList>
            <person name="Afonso C.L."/>
            <person name="Miller P.J."/>
            <person name="Scott M.A."/>
            <person name="Spackman E."/>
            <person name="Goraichik I."/>
            <person name="Dimitrov K.M."/>
            <person name="Suarez D.L."/>
            <person name="Swayne D.E."/>
        </authorList>
    </citation>
    <scope>NUCLEOTIDE SEQUENCE [LARGE SCALE GENOMIC DNA]</scope>
    <source>
        <strain evidence="2 3">DSM 23236</strain>
    </source>
</reference>
<name>A0A1W1XFH8_9NEIS</name>
<sequence length="204" mass="23957">METAPQQQLLILDLDETLIHASHAALDRPCDFRVASYHVYRRPGVADFLAFCQRHFTVAIWTSSTAPYAAEVVTALFPVPDQLLFVYARNRCVRAYDPEFREDYFIKDLRKVRKFGFPLERILVIDDTPQKLCRHYGNLIRIPEWTGDEADRELLHMMDYLLTLKDVTNVRKVEKRRWRSLRETPSQFTASFAKSCGNHLLEHR</sequence>
<dbReference type="STRING" id="1121001.SAMN02745857_01469"/>
<dbReference type="OrthoDB" id="65801at2"/>
<dbReference type="InterPro" id="IPR036412">
    <property type="entry name" value="HAD-like_sf"/>
</dbReference>
<gene>
    <name evidence="2" type="ORF">SAMN02745857_01469</name>
</gene>
<dbReference type="SUPFAM" id="SSF56784">
    <property type="entry name" value="HAD-like"/>
    <property type="match status" value="1"/>
</dbReference>
<dbReference type="Proteomes" id="UP000192761">
    <property type="component" value="Unassembled WGS sequence"/>
</dbReference>
<dbReference type="InterPro" id="IPR023214">
    <property type="entry name" value="HAD_sf"/>
</dbReference>
<dbReference type="InterPro" id="IPR050365">
    <property type="entry name" value="TIM50"/>
</dbReference>
<organism evidence="2 3">
    <name type="scientific">Andreprevotia lacus DSM 23236</name>
    <dbReference type="NCBI Taxonomy" id="1121001"/>
    <lineage>
        <taxon>Bacteria</taxon>
        <taxon>Pseudomonadati</taxon>
        <taxon>Pseudomonadota</taxon>
        <taxon>Betaproteobacteria</taxon>
        <taxon>Neisseriales</taxon>
        <taxon>Chitinibacteraceae</taxon>
        <taxon>Andreprevotia</taxon>
    </lineage>
</organism>